<dbReference type="AlphaFoldDB" id="A0A1F6DAH0"/>
<comment type="pathway">
    <text evidence="1 6">Pyrimidine metabolism; UMP biosynthesis via de novo pathway; UMP from orotate: step 1/2.</text>
</comment>
<dbReference type="InterPro" id="IPR023031">
    <property type="entry name" value="OPRT"/>
</dbReference>
<evidence type="ECO:0000313" key="8">
    <source>
        <dbReference type="EMBL" id="OGG58022.1"/>
    </source>
</evidence>
<dbReference type="EC" id="2.4.2.10" evidence="2 6"/>
<dbReference type="EMBL" id="MFKX01000007">
    <property type="protein sequence ID" value="OGG58022.1"/>
    <property type="molecule type" value="Genomic_DNA"/>
</dbReference>
<dbReference type="GO" id="GO:0000287">
    <property type="term" value="F:magnesium ion binding"/>
    <property type="evidence" value="ECO:0007669"/>
    <property type="project" value="UniProtKB-UniRule"/>
</dbReference>
<comment type="catalytic activity">
    <reaction evidence="6">
        <text>orotidine 5'-phosphate + diphosphate = orotate + 5-phospho-alpha-D-ribose 1-diphosphate</text>
        <dbReference type="Rhea" id="RHEA:10380"/>
        <dbReference type="ChEBI" id="CHEBI:30839"/>
        <dbReference type="ChEBI" id="CHEBI:33019"/>
        <dbReference type="ChEBI" id="CHEBI:57538"/>
        <dbReference type="ChEBI" id="CHEBI:58017"/>
        <dbReference type="EC" id="2.4.2.10"/>
    </reaction>
</comment>
<feature type="binding site" evidence="6">
    <location>
        <position position="154"/>
    </location>
    <ligand>
        <name>orotate</name>
        <dbReference type="ChEBI" id="CHEBI:30839"/>
    </ligand>
</feature>
<dbReference type="CDD" id="cd06223">
    <property type="entry name" value="PRTases_typeI"/>
    <property type="match status" value="1"/>
</dbReference>
<dbReference type="GO" id="GO:0044205">
    <property type="term" value="P:'de novo' UMP biosynthetic process"/>
    <property type="evidence" value="ECO:0007669"/>
    <property type="project" value="UniProtKB-UniRule"/>
</dbReference>
<keyword evidence="3 6" id="KW-0328">Glycosyltransferase</keyword>
<dbReference type="Gene3D" id="3.40.50.2020">
    <property type="match status" value="1"/>
</dbReference>
<evidence type="ECO:0000259" key="7">
    <source>
        <dbReference type="Pfam" id="PF00156"/>
    </source>
</evidence>
<keyword evidence="5 6" id="KW-0665">Pyrimidine biosynthesis</keyword>
<dbReference type="UniPathway" id="UPA00070">
    <property type="reaction ID" value="UER00119"/>
</dbReference>
<dbReference type="GO" id="GO:0004588">
    <property type="term" value="F:orotate phosphoribosyltransferase activity"/>
    <property type="evidence" value="ECO:0007669"/>
    <property type="project" value="UniProtKB-UniRule"/>
</dbReference>
<evidence type="ECO:0000313" key="9">
    <source>
        <dbReference type="Proteomes" id="UP000177958"/>
    </source>
</evidence>
<accession>A0A1F6DAH0</accession>
<comment type="caution">
    <text evidence="6">Lacks conserved residue(s) required for the propagation of feature annotation.</text>
</comment>
<evidence type="ECO:0000256" key="4">
    <source>
        <dbReference type="ARBA" id="ARBA00022679"/>
    </source>
</evidence>
<reference evidence="8 9" key="1">
    <citation type="journal article" date="2016" name="Nat. Commun.">
        <title>Thousands of microbial genomes shed light on interconnected biogeochemical processes in an aquifer system.</title>
        <authorList>
            <person name="Anantharaman K."/>
            <person name="Brown C.T."/>
            <person name="Hug L.A."/>
            <person name="Sharon I."/>
            <person name="Castelle C.J."/>
            <person name="Probst A.J."/>
            <person name="Thomas B.C."/>
            <person name="Singh A."/>
            <person name="Wilkins M.J."/>
            <person name="Karaoz U."/>
            <person name="Brodie E.L."/>
            <person name="Williams K.H."/>
            <person name="Hubbard S.S."/>
            <person name="Banfield J.F."/>
        </authorList>
    </citation>
    <scope>NUCLEOTIDE SEQUENCE [LARGE SCALE GENOMIC DNA]</scope>
</reference>
<dbReference type="InterPro" id="IPR000836">
    <property type="entry name" value="PRTase_dom"/>
</dbReference>
<organism evidence="8 9">
    <name type="scientific">Candidatus Kaiserbacteria bacterium RIFCSPHIGHO2_01_FULL_55_17</name>
    <dbReference type="NCBI Taxonomy" id="1798484"/>
    <lineage>
        <taxon>Bacteria</taxon>
        <taxon>Candidatus Kaiseribacteriota</taxon>
    </lineage>
</organism>
<keyword evidence="6" id="KW-0460">Magnesium</keyword>
<gene>
    <name evidence="6" type="primary">pyrE</name>
    <name evidence="8" type="ORF">A2853_00820</name>
</gene>
<feature type="binding site" description="in other chain" evidence="6">
    <location>
        <position position="97"/>
    </location>
    <ligand>
        <name>5-phospho-alpha-D-ribose 1-diphosphate</name>
        <dbReference type="ChEBI" id="CHEBI:58017"/>
        <note>ligand shared between dimeric partners</note>
    </ligand>
</feature>
<comment type="cofactor">
    <cofactor evidence="6">
        <name>Mg(2+)</name>
        <dbReference type="ChEBI" id="CHEBI:18420"/>
    </cofactor>
</comment>
<dbReference type="InterPro" id="IPR029057">
    <property type="entry name" value="PRTase-like"/>
</dbReference>
<evidence type="ECO:0000256" key="1">
    <source>
        <dbReference type="ARBA" id="ARBA00004889"/>
    </source>
</evidence>
<evidence type="ECO:0000256" key="3">
    <source>
        <dbReference type="ARBA" id="ARBA00022676"/>
    </source>
</evidence>
<dbReference type="PANTHER" id="PTHR19278:SF9">
    <property type="entry name" value="URIDINE 5'-MONOPHOSPHATE SYNTHASE"/>
    <property type="match status" value="1"/>
</dbReference>
<comment type="function">
    <text evidence="6">Catalyzes the transfer of a ribosyl phosphate group from 5-phosphoribose 1-diphosphate to orotate, leading to the formation of orotidine monophosphate (OMP).</text>
</comment>
<dbReference type="HAMAP" id="MF_01208">
    <property type="entry name" value="PyrE"/>
    <property type="match status" value="1"/>
</dbReference>
<comment type="subunit">
    <text evidence="6">Homodimer.</text>
</comment>
<comment type="caution">
    <text evidence="8">The sequence shown here is derived from an EMBL/GenBank/DDBJ whole genome shotgun (WGS) entry which is preliminary data.</text>
</comment>
<dbReference type="Proteomes" id="UP000177958">
    <property type="component" value="Unassembled WGS sequence"/>
</dbReference>
<evidence type="ECO:0000256" key="6">
    <source>
        <dbReference type="HAMAP-Rule" id="MF_01208"/>
    </source>
</evidence>
<comment type="similarity">
    <text evidence="6">Belongs to the purine/pyrimidine phosphoribosyltransferase family. PyrE subfamily.</text>
</comment>
<protein>
    <recommendedName>
        <fullName evidence="2 6">Orotate phosphoribosyltransferase</fullName>
        <shortName evidence="6">OPRT</shortName>
        <shortName evidence="6">OPRTase</shortName>
        <ecNumber evidence="2 6">2.4.2.10</ecNumber>
    </recommendedName>
</protein>
<evidence type="ECO:0000256" key="2">
    <source>
        <dbReference type="ARBA" id="ARBA00011971"/>
    </source>
</evidence>
<sequence>MTESKVLDLLQKVGAFRSGHFVFTSGRHSDSYVNKDALYPYTHDTSRLCKVMAERFADKDVEVVVGPTMGAAILAQLVAFHLTELMGREVYGVYADKDGQGGFILRRGYDEIVKGKKVLVVEDLTTTGGSIKKVVDVVRKAGGNVIGAIAIVNRGGVKKEAVGDPPVFTSLVNLELDSWDEGECELCKKGIPVNTEIGHGREFVAQQKK</sequence>
<dbReference type="Pfam" id="PF00156">
    <property type="entry name" value="Pribosyltran"/>
    <property type="match status" value="1"/>
</dbReference>
<dbReference type="SUPFAM" id="SSF53271">
    <property type="entry name" value="PRTase-like"/>
    <property type="match status" value="1"/>
</dbReference>
<feature type="binding site" evidence="6">
    <location>
        <position position="126"/>
    </location>
    <ligand>
        <name>orotate</name>
        <dbReference type="ChEBI" id="CHEBI:30839"/>
    </ligand>
</feature>
<keyword evidence="4 6" id="KW-0808">Transferase</keyword>
<dbReference type="GO" id="GO:0019856">
    <property type="term" value="P:pyrimidine nucleobase biosynthetic process"/>
    <property type="evidence" value="ECO:0007669"/>
    <property type="project" value="TreeGrafter"/>
</dbReference>
<feature type="domain" description="Phosphoribosyltransferase" evidence="7">
    <location>
        <begin position="59"/>
        <end position="160"/>
    </location>
</feature>
<name>A0A1F6DAH0_9BACT</name>
<proteinExistence type="inferred from homology"/>
<evidence type="ECO:0000256" key="5">
    <source>
        <dbReference type="ARBA" id="ARBA00022975"/>
    </source>
</evidence>
<dbReference type="PANTHER" id="PTHR19278">
    <property type="entry name" value="OROTATE PHOSPHORIBOSYLTRANSFERASE"/>
    <property type="match status" value="1"/>
</dbReference>
<feature type="binding site" description="in other chain" evidence="6">
    <location>
        <begin position="122"/>
        <end position="130"/>
    </location>
    <ligand>
        <name>5-phospho-alpha-D-ribose 1-diphosphate</name>
        <dbReference type="ChEBI" id="CHEBI:58017"/>
        <note>ligand shared between dimeric partners</note>
    </ligand>
</feature>